<comment type="function">
    <text evidence="3">Component of the exocyst complex.</text>
</comment>
<dbReference type="PANTHER" id="PTHR12542:SF114">
    <property type="entry name" value="EXOCYST SUBUNIT EXO70 FAMILY PROTEIN"/>
    <property type="match status" value="1"/>
</dbReference>
<organism evidence="6 7">
    <name type="scientific">Eleusine coracana subsp. coracana</name>
    <dbReference type="NCBI Taxonomy" id="191504"/>
    <lineage>
        <taxon>Eukaryota</taxon>
        <taxon>Viridiplantae</taxon>
        <taxon>Streptophyta</taxon>
        <taxon>Embryophyta</taxon>
        <taxon>Tracheophyta</taxon>
        <taxon>Spermatophyta</taxon>
        <taxon>Magnoliopsida</taxon>
        <taxon>Liliopsida</taxon>
        <taxon>Poales</taxon>
        <taxon>Poaceae</taxon>
        <taxon>PACMAD clade</taxon>
        <taxon>Chloridoideae</taxon>
        <taxon>Cynodonteae</taxon>
        <taxon>Eleusininae</taxon>
        <taxon>Eleusine</taxon>
    </lineage>
</organism>
<name>A0AAV5C220_ELECO</name>
<dbReference type="GO" id="GO:0006887">
    <property type="term" value="P:exocytosis"/>
    <property type="evidence" value="ECO:0007669"/>
    <property type="project" value="UniProtKB-KW"/>
</dbReference>
<comment type="similarity">
    <text evidence="1 3">Belongs to the EXO70 family.</text>
</comment>
<evidence type="ECO:0000259" key="5">
    <source>
        <dbReference type="Pfam" id="PF03081"/>
    </source>
</evidence>
<dbReference type="GO" id="GO:0015031">
    <property type="term" value="P:protein transport"/>
    <property type="evidence" value="ECO:0007669"/>
    <property type="project" value="UniProtKB-KW"/>
</dbReference>
<feature type="region of interest" description="Disordered" evidence="4">
    <location>
        <begin position="130"/>
        <end position="156"/>
    </location>
</feature>
<protein>
    <recommendedName>
        <fullName evidence="3">Exocyst subunit Exo70 family protein</fullName>
    </recommendedName>
</protein>
<gene>
    <name evidence="6" type="primary">ga08718</name>
    <name evidence="6" type="ORF">PR202_ga08718</name>
</gene>
<dbReference type="Pfam" id="PF03081">
    <property type="entry name" value="Exo70_C"/>
    <property type="match status" value="3"/>
</dbReference>
<dbReference type="PANTHER" id="PTHR12542">
    <property type="entry name" value="EXOCYST COMPLEX PROTEIN EXO70"/>
    <property type="match status" value="1"/>
</dbReference>
<feature type="domain" description="Exocyst complex subunit Exo70 C-terminal" evidence="5">
    <location>
        <begin position="231"/>
        <end position="319"/>
    </location>
</feature>
<feature type="compositionally biased region" description="Low complexity" evidence="4">
    <location>
        <begin position="134"/>
        <end position="156"/>
    </location>
</feature>
<keyword evidence="7" id="KW-1185">Reference proteome</keyword>
<sequence length="530" mass="56894">MGAAVGKAAADFDGAAARLAFAEHTMLQWNRSPDADSGIWDADGNFTKKGKGLLAAVDEVLLLAEEEPLPAVESSARRQLDSAVAVAMSRMVEEFVRVRVWNATQLRFAVNRLALGASGASAMACFPGAGGRGSTTSSSDRSSTTSTGDEGSTATTGRAAALMDDELLDKIDLICPAGVSVFHEIAQRVIRAGGTVEFLQAFANAPCDVLDSLLSILGVKCSRHIAGIFIKRWSTVTKLLENAIVAMQKQLYARNLGAFHDFRDEYLMAIAQSRIFALLQSAEEFARNTSHEKLPYILSMYEALSDAAPSLLLLYSGGGERKALVSERIQGSKCCSSTHKAEGVRRRPSADEVRRAPRRAAVVAAPHRTVLGLILATSGDVNGSVERVTTFRGLVKELIEALERNLEKISALNNAGGHLFLANNISFVLNCADVASVLGDDEWVALRRSKLERHAASYVETSWGPACCEVPDPAVRAALRKTVSGMVVPAYTTFVQNHPELERSVSYTADDLAEWLSDLFEGEAASGRTT</sequence>
<dbReference type="InterPro" id="IPR046364">
    <property type="entry name" value="Exo70_C"/>
</dbReference>
<dbReference type="EMBL" id="BQKI01000004">
    <property type="protein sequence ID" value="GJM92267.1"/>
    <property type="molecule type" value="Genomic_DNA"/>
</dbReference>
<reference evidence="6" key="1">
    <citation type="journal article" date="2018" name="DNA Res.">
        <title>Multiple hybrid de novo genome assembly of finger millet, an orphan allotetraploid crop.</title>
        <authorList>
            <person name="Hatakeyama M."/>
            <person name="Aluri S."/>
            <person name="Balachadran M.T."/>
            <person name="Sivarajan S.R."/>
            <person name="Patrignani A."/>
            <person name="Gruter S."/>
            <person name="Poveda L."/>
            <person name="Shimizu-Inatsugi R."/>
            <person name="Baeten J."/>
            <person name="Francoijs K.J."/>
            <person name="Nataraja K.N."/>
            <person name="Reddy Y.A.N."/>
            <person name="Phadnis S."/>
            <person name="Ravikumar R.L."/>
            <person name="Schlapbach R."/>
            <person name="Sreeman S.M."/>
            <person name="Shimizu K.K."/>
        </authorList>
    </citation>
    <scope>NUCLEOTIDE SEQUENCE</scope>
</reference>
<dbReference type="GO" id="GO:0000145">
    <property type="term" value="C:exocyst"/>
    <property type="evidence" value="ECO:0007669"/>
    <property type="project" value="InterPro"/>
</dbReference>
<keyword evidence="3" id="KW-0653">Protein transport</keyword>
<evidence type="ECO:0000256" key="4">
    <source>
        <dbReference type="SAM" id="MobiDB-lite"/>
    </source>
</evidence>
<dbReference type="InterPro" id="IPR004140">
    <property type="entry name" value="Exo70"/>
</dbReference>
<dbReference type="SUPFAM" id="SSF74788">
    <property type="entry name" value="Cullin repeat-like"/>
    <property type="match status" value="1"/>
</dbReference>
<keyword evidence="3" id="KW-0268">Exocytosis</keyword>
<evidence type="ECO:0000256" key="1">
    <source>
        <dbReference type="ARBA" id="ARBA00006756"/>
    </source>
</evidence>
<evidence type="ECO:0000313" key="6">
    <source>
        <dbReference type="EMBL" id="GJM92267.1"/>
    </source>
</evidence>
<evidence type="ECO:0000256" key="3">
    <source>
        <dbReference type="RuleBase" id="RU365026"/>
    </source>
</evidence>
<evidence type="ECO:0000256" key="2">
    <source>
        <dbReference type="ARBA" id="ARBA00022448"/>
    </source>
</evidence>
<comment type="caution">
    <text evidence="6">The sequence shown here is derived from an EMBL/GenBank/DDBJ whole genome shotgun (WGS) entry which is preliminary data.</text>
</comment>
<keyword evidence="2 3" id="KW-0813">Transport</keyword>
<dbReference type="InterPro" id="IPR016159">
    <property type="entry name" value="Cullin_repeat-like_dom_sf"/>
</dbReference>
<dbReference type="Gene3D" id="1.20.1280.170">
    <property type="entry name" value="Exocyst complex component Exo70"/>
    <property type="match status" value="2"/>
</dbReference>
<dbReference type="AlphaFoldDB" id="A0AAV5C220"/>
<reference evidence="6" key="2">
    <citation type="submission" date="2021-12" db="EMBL/GenBank/DDBJ databases">
        <title>Resequencing data analysis of finger millet.</title>
        <authorList>
            <person name="Hatakeyama M."/>
            <person name="Aluri S."/>
            <person name="Balachadran M.T."/>
            <person name="Sivarajan S.R."/>
            <person name="Poveda L."/>
            <person name="Shimizu-Inatsugi R."/>
            <person name="Schlapbach R."/>
            <person name="Sreeman S.M."/>
            <person name="Shimizu K.K."/>
        </authorList>
    </citation>
    <scope>NUCLEOTIDE SEQUENCE</scope>
</reference>
<accession>A0AAV5C220</accession>
<dbReference type="GO" id="GO:0005546">
    <property type="term" value="F:phosphatidylinositol-4,5-bisphosphate binding"/>
    <property type="evidence" value="ECO:0007669"/>
    <property type="project" value="InterPro"/>
</dbReference>
<proteinExistence type="inferred from homology"/>
<dbReference type="Proteomes" id="UP001054889">
    <property type="component" value="Unassembled WGS sequence"/>
</dbReference>
<feature type="domain" description="Exocyst complex subunit Exo70 C-terminal" evidence="5">
    <location>
        <begin position="468"/>
        <end position="518"/>
    </location>
</feature>
<feature type="domain" description="Exocyst complex subunit Exo70 C-terminal" evidence="5">
    <location>
        <begin position="386"/>
        <end position="466"/>
    </location>
</feature>
<evidence type="ECO:0000313" key="7">
    <source>
        <dbReference type="Proteomes" id="UP001054889"/>
    </source>
</evidence>